<evidence type="ECO:0000256" key="3">
    <source>
        <dbReference type="ARBA" id="ARBA00022801"/>
    </source>
</evidence>
<dbReference type="EC" id="3.1.3.16" evidence="8"/>
<keyword evidence="12" id="KW-1185">Reference proteome</keyword>
<organism evidence="11 12">
    <name type="scientific">Tritrichomonas foetus</name>
    <dbReference type="NCBI Taxonomy" id="1144522"/>
    <lineage>
        <taxon>Eukaryota</taxon>
        <taxon>Metamonada</taxon>
        <taxon>Parabasalia</taxon>
        <taxon>Tritrichomonadida</taxon>
        <taxon>Tritrichomonadidae</taxon>
        <taxon>Tritrichomonas</taxon>
    </lineage>
</organism>
<dbReference type="InterPro" id="IPR029052">
    <property type="entry name" value="Metallo-depent_PP-like"/>
</dbReference>
<dbReference type="FunFam" id="3.60.21.10:FF:000069">
    <property type="entry name" value="Serine/threonine-protein phosphatase"/>
    <property type="match status" value="1"/>
</dbReference>
<dbReference type="InterPro" id="IPR050341">
    <property type="entry name" value="PP1_catalytic_subunit"/>
</dbReference>
<evidence type="ECO:0000256" key="6">
    <source>
        <dbReference type="ARBA" id="ARBA00047761"/>
    </source>
</evidence>
<dbReference type="InterPro" id="IPR004843">
    <property type="entry name" value="Calcineurin-like_PHP"/>
</dbReference>
<dbReference type="RefSeq" id="XP_068349054.1">
    <property type="nucleotide sequence ID" value="XM_068511749.1"/>
</dbReference>
<dbReference type="CDD" id="cd00144">
    <property type="entry name" value="MPP_PPP_family"/>
    <property type="match status" value="1"/>
</dbReference>
<dbReference type="PROSITE" id="PS00125">
    <property type="entry name" value="SER_THR_PHOSPHATASE"/>
    <property type="match status" value="1"/>
</dbReference>
<evidence type="ECO:0000256" key="1">
    <source>
        <dbReference type="ARBA" id="ARBA00001936"/>
    </source>
</evidence>
<keyword evidence="5" id="KW-0464">Manganese</keyword>
<dbReference type="AlphaFoldDB" id="A0A1J4JEP9"/>
<comment type="catalytic activity">
    <reaction evidence="6">
        <text>O-phospho-L-seryl-[protein] + H2O = L-seryl-[protein] + phosphate</text>
        <dbReference type="Rhea" id="RHEA:20629"/>
        <dbReference type="Rhea" id="RHEA-COMP:9863"/>
        <dbReference type="Rhea" id="RHEA-COMP:11604"/>
        <dbReference type="ChEBI" id="CHEBI:15377"/>
        <dbReference type="ChEBI" id="CHEBI:29999"/>
        <dbReference type="ChEBI" id="CHEBI:43474"/>
        <dbReference type="ChEBI" id="CHEBI:83421"/>
        <dbReference type="EC" id="3.1.3.16"/>
    </reaction>
</comment>
<dbReference type="GO" id="GO:0005737">
    <property type="term" value="C:cytoplasm"/>
    <property type="evidence" value="ECO:0007669"/>
    <property type="project" value="TreeGrafter"/>
</dbReference>
<dbReference type="SUPFAM" id="SSF56300">
    <property type="entry name" value="Metallo-dependent phosphatases"/>
    <property type="match status" value="1"/>
</dbReference>
<comment type="catalytic activity">
    <reaction evidence="7 8">
        <text>O-phospho-L-threonyl-[protein] + H2O = L-threonyl-[protein] + phosphate</text>
        <dbReference type="Rhea" id="RHEA:47004"/>
        <dbReference type="Rhea" id="RHEA-COMP:11060"/>
        <dbReference type="Rhea" id="RHEA-COMP:11605"/>
        <dbReference type="ChEBI" id="CHEBI:15377"/>
        <dbReference type="ChEBI" id="CHEBI:30013"/>
        <dbReference type="ChEBI" id="CHEBI:43474"/>
        <dbReference type="ChEBI" id="CHEBI:61977"/>
        <dbReference type="EC" id="3.1.3.16"/>
    </reaction>
</comment>
<dbReference type="GO" id="GO:0005634">
    <property type="term" value="C:nucleus"/>
    <property type="evidence" value="ECO:0007669"/>
    <property type="project" value="TreeGrafter"/>
</dbReference>
<comment type="caution">
    <text evidence="11">The sequence shown here is derived from an EMBL/GenBank/DDBJ whole genome shotgun (WGS) entry which is preliminary data.</text>
</comment>
<dbReference type="VEuPathDB" id="TrichDB:TRFO_37967"/>
<dbReference type="PANTHER" id="PTHR11668">
    <property type="entry name" value="SERINE/THREONINE PROTEIN PHOSPHATASE"/>
    <property type="match status" value="1"/>
</dbReference>
<evidence type="ECO:0000256" key="7">
    <source>
        <dbReference type="ARBA" id="ARBA00048336"/>
    </source>
</evidence>
<reference evidence="11" key="1">
    <citation type="submission" date="2016-10" db="EMBL/GenBank/DDBJ databases">
        <authorList>
            <person name="Benchimol M."/>
            <person name="Almeida L.G."/>
            <person name="Vasconcelos A.T."/>
            <person name="Perreira-Neves A."/>
            <person name="Rosa I.A."/>
            <person name="Tasca T."/>
            <person name="Bogo M.R."/>
            <person name="de Souza W."/>
        </authorList>
    </citation>
    <scope>NUCLEOTIDE SEQUENCE [LARGE SCALE GENOMIC DNA]</scope>
    <source>
        <strain evidence="11">K</strain>
    </source>
</reference>
<protein>
    <recommendedName>
        <fullName evidence="8">Serine/threonine-protein phosphatase</fullName>
        <ecNumber evidence="8">3.1.3.16</ecNumber>
    </recommendedName>
</protein>
<comment type="similarity">
    <text evidence="8">Belongs to the PPP phosphatase family.</text>
</comment>
<keyword evidence="3 8" id="KW-0378">Hydrolase</keyword>
<evidence type="ECO:0000256" key="2">
    <source>
        <dbReference type="ARBA" id="ARBA00022723"/>
    </source>
</evidence>
<evidence type="ECO:0000256" key="4">
    <source>
        <dbReference type="ARBA" id="ARBA00022912"/>
    </source>
</evidence>
<accession>A0A1J4JEP9</accession>
<dbReference type="OrthoDB" id="10465824at2759"/>
<dbReference type="GeneID" id="94846453"/>
<feature type="region of interest" description="Disordered" evidence="9">
    <location>
        <begin position="321"/>
        <end position="340"/>
    </location>
</feature>
<sequence length="340" mass="39438">MNTKDASDILLKVLTSRMTPNKMPTSFPPIRYVYDLISTVQNIFLQEENILKLDGDFVVVGDIHGNVDDLIRIFEMRKYPPETKYVFLGDYVDRGECSVEVLLILYSLKVLYPNHIYLIRGNHEAVSVSSYYGFKRECSRKYSQKIYYRFNESFQNLSFAAILNGKYFCVHGGISPQTMNLEVMDKIQKPIDNDMSPEITGFVWSDPNKNAKGFQRSDRGTGFLFNEKKLNQFLKRNNLELMIRSHEVCERGIEFPFKNCATVFSNTNYCEMRNEAALAIVLKGQKVQYPKFKPLSNAEKKKRRIIIPEWIFEEINKSPTMKEPQSPIEELSEPTNIPIV</sequence>
<evidence type="ECO:0000256" key="5">
    <source>
        <dbReference type="ARBA" id="ARBA00023211"/>
    </source>
</evidence>
<proteinExistence type="inferred from homology"/>
<dbReference type="SMART" id="SM00156">
    <property type="entry name" value="PP2Ac"/>
    <property type="match status" value="1"/>
</dbReference>
<keyword evidence="4" id="KW-0904">Protein phosphatase</keyword>
<dbReference type="Proteomes" id="UP000179807">
    <property type="component" value="Unassembled WGS sequence"/>
</dbReference>
<keyword evidence="2" id="KW-0479">Metal-binding</keyword>
<dbReference type="Pfam" id="PF00149">
    <property type="entry name" value="Metallophos"/>
    <property type="match status" value="1"/>
</dbReference>
<gene>
    <name evidence="11" type="primary">sds21</name>
    <name evidence="11" type="ORF">TRFO_37967</name>
</gene>
<dbReference type="PANTHER" id="PTHR11668:SF300">
    <property type="entry name" value="SERINE_THREONINE-PROTEIN PHOSPHATASE"/>
    <property type="match status" value="1"/>
</dbReference>
<dbReference type="Gene3D" id="3.60.21.10">
    <property type="match status" value="1"/>
</dbReference>
<evidence type="ECO:0000256" key="9">
    <source>
        <dbReference type="SAM" id="MobiDB-lite"/>
    </source>
</evidence>
<comment type="cofactor">
    <cofactor evidence="1">
        <name>Mn(2+)</name>
        <dbReference type="ChEBI" id="CHEBI:29035"/>
    </cofactor>
</comment>
<dbReference type="GO" id="GO:0004722">
    <property type="term" value="F:protein serine/threonine phosphatase activity"/>
    <property type="evidence" value="ECO:0007669"/>
    <property type="project" value="UniProtKB-EC"/>
</dbReference>
<evidence type="ECO:0000256" key="8">
    <source>
        <dbReference type="RuleBase" id="RU004273"/>
    </source>
</evidence>
<feature type="domain" description="Serine/threonine specific protein phosphatases" evidence="10">
    <location>
        <begin position="119"/>
        <end position="124"/>
    </location>
</feature>
<dbReference type="EMBL" id="MLAK01001213">
    <property type="protein sequence ID" value="OHS95917.1"/>
    <property type="molecule type" value="Genomic_DNA"/>
</dbReference>
<evidence type="ECO:0000313" key="11">
    <source>
        <dbReference type="EMBL" id="OHS95917.1"/>
    </source>
</evidence>
<evidence type="ECO:0000259" key="10">
    <source>
        <dbReference type="PROSITE" id="PS00125"/>
    </source>
</evidence>
<dbReference type="PRINTS" id="PR00114">
    <property type="entry name" value="STPHPHTASE"/>
</dbReference>
<evidence type="ECO:0000313" key="12">
    <source>
        <dbReference type="Proteomes" id="UP000179807"/>
    </source>
</evidence>
<dbReference type="GO" id="GO:0046872">
    <property type="term" value="F:metal ion binding"/>
    <property type="evidence" value="ECO:0007669"/>
    <property type="project" value="UniProtKB-KW"/>
</dbReference>
<dbReference type="InterPro" id="IPR006186">
    <property type="entry name" value="Ser/Thr-sp_prot-phosphatase"/>
</dbReference>
<name>A0A1J4JEP9_9EUKA</name>